<evidence type="ECO:0000256" key="1">
    <source>
        <dbReference type="ARBA" id="ARBA00006226"/>
    </source>
</evidence>
<dbReference type="InterPro" id="IPR051803">
    <property type="entry name" value="TA_system_RelE-like_toxin"/>
</dbReference>
<reference evidence="3" key="1">
    <citation type="submission" date="2021-06" db="EMBL/GenBank/DDBJ databases">
        <authorList>
            <person name="Lee C.-S."/>
            <person name="Jin L."/>
        </authorList>
    </citation>
    <scope>NUCLEOTIDE SEQUENCE</scope>
    <source>
        <strain evidence="3">Con5</strain>
        <plasmid evidence="3">p6</plasmid>
    </source>
</reference>
<comment type="similarity">
    <text evidence="1">Belongs to the RelE toxin family.</text>
</comment>
<dbReference type="Pfam" id="PF05016">
    <property type="entry name" value="ParE_toxin"/>
    <property type="match status" value="1"/>
</dbReference>
<keyword evidence="4" id="KW-1185">Reference proteome</keyword>
<protein>
    <submittedName>
        <fullName evidence="3">Type II toxin-antitoxin system RelE/ParE family toxin</fullName>
    </submittedName>
</protein>
<dbReference type="AlphaFoldDB" id="A0A975PBF5"/>
<geneLocation type="plasmid" evidence="3 4">
    <name>p6</name>
</geneLocation>
<sequence length="102" mass="11197">MKRLVIAEPAARDLEGIVNYIALDNPAAAETVYRGIVETARKLPQFPALGRPGRHPETREMSVSGLPYLIVYEVGAETVTILAVFHTARDLAQALRERLIAS</sequence>
<keyword evidence="3" id="KW-0614">Plasmid</keyword>
<dbReference type="InterPro" id="IPR007712">
    <property type="entry name" value="RelE/ParE_toxin"/>
</dbReference>
<dbReference type="InterPro" id="IPR035093">
    <property type="entry name" value="RelE/ParE_toxin_dom_sf"/>
</dbReference>
<keyword evidence="2" id="KW-1277">Toxin-antitoxin system</keyword>
<dbReference type="Proteomes" id="UP000679352">
    <property type="component" value="Plasmid p6"/>
</dbReference>
<dbReference type="Gene3D" id="3.30.2310.20">
    <property type="entry name" value="RelE-like"/>
    <property type="match status" value="1"/>
</dbReference>
<dbReference type="EMBL" id="CP076367">
    <property type="protein sequence ID" value="QWK93249.1"/>
    <property type="molecule type" value="Genomic_DNA"/>
</dbReference>
<dbReference type="PANTHER" id="PTHR33755:SF6">
    <property type="entry name" value="PLASMID STABILIZATION SYSTEM PROTEIN"/>
    <property type="match status" value="1"/>
</dbReference>
<dbReference type="RefSeq" id="WP_215507548.1">
    <property type="nucleotide sequence ID" value="NZ_CP076367.1"/>
</dbReference>
<proteinExistence type="inferred from homology"/>
<evidence type="ECO:0000313" key="3">
    <source>
        <dbReference type="EMBL" id="QWK93249.1"/>
    </source>
</evidence>
<dbReference type="PANTHER" id="PTHR33755">
    <property type="entry name" value="TOXIN PARE1-RELATED"/>
    <property type="match status" value="1"/>
</dbReference>
<gene>
    <name evidence="3" type="ORF">KM031_22465</name>
</gene>
<evidence type="ECO:0000313" key="4">
    <source>
        <dbReference type="Proteomes" id="UP000679352"/>
    </source>
</evidence>
<evidence type="ECO:0000256" key="2">
    <source>
        <dbReference type="ARBA" id="ARBA00022649"/>
    </source>
</evidence>
<accession>A0A975PBF5</accession>
<name>A0A975PBF5_9RHOB</name>
<organism evidence="3 4">
    <name type="scientific">Gemmobacter fulvus</name>
    <dbReference type="NCBI Taxonomy" id="2840474"/>
    <lineage>
        <taxon>Bacteria</taxon>
        <taxon>Pseudomonadati</taxon>
        <taxon>Pseudomonadota</taxon>
        <taxon>Alphaproteobacteria</taxon>
        <taxon>Rhodobacterales</taxon>
        <taxon>Paracoccaceae</taxon>
        <taxon>Gemmobacter</taxon>
    </lineage>
</organism>
<dbReference type="KEGG" id="gfu:KM031_22465"/>